<dbReference type="EMBL" id="QYBC01000010">
    <property type="protein sequence ID" value="RYB04438.1"/>
    <property type="molecule type" value="Genomic_DNA"/>
</dbReference>
<comment type="caution">
    <text evidence="2">The sequence shown here is derived from an EMBL/GenBank/DDBJ whole genome shotgun (WGS) entry which is preliminary data.</text>
</comment>
<organism evidence="2 3">
    <name type="scientific">Lichenibacterium ramalinae</name>
    <dbReference type="NCBI Taxonomy" id="2316527"/>
    <lineage>
        <taxon>Bacteria</taxon>
        <taxon>Pseudomonadati</taxon>
        <taxon>Pseudomonadota</taxon>
        <taxon>Alphaproteobacteria</taxon>
        <taxon>Hyphomicrobiales</taxon>
        <taxon>Lichenihabitantaceae</taxon>
        <taxon>Lichenibacterium</taxon>
    </lineage>
</organism>
<evidence type="ECO:0000313" key="3">
    <source>
        <dbReference type="Proteomes" id="UP000289411"/>
    </source>
</evidence>
<dbReference type="AlphaFoldDB" id="A0A4Q2REE8"/>
<protein>
    <submittedName>
        <fullName evidence="2">Uncharacterized protein</fullName>
    </submittedName>
</protein>
<evidence type="ECO:0000313" key="2">
    <source>
        <dbReference type="EMBL" id="RYB04438.1"/>
    </source>
</evidence>
<gene>
    <name evidence="2" type="ORF">D3272_13460</name>
</gene>
<proteinExistence type="predicted"/>
<dbReference type="OrthoDB" id="5165890at2"/>
<feature type="compositionally biased region" description="Low complexity" evidence="1">
    <location>
        <begin position="68"/>
        <end position="85"/>
    </location>
</feature>
<feature type="region of interest" description="Disordered" evidence="1">
    <location>
        <begin position="65"/>
        <end position="85"/>
    </location>
</feature>
<sequence>MSQHHPLRSHQAQTAGHVPAIARGELADVRDVLAAVTPGGGKSLLPVTAAAPSARTVAHGIAPGRQVARATSASATRASASTQSW</sequence>
<accession>A0A4Q2REE8</accession>
<name>A0A4Q2REE8_9HYPH</name>
<evidence type="ECO:0000256" key="1">
    <source>
        <dbReference type="SAM" id="MobiDB-lite"/>
    </source>
</evidence>
<reference evidence="2 3" key="2">
    <citation type="submission" date="2019-02" db="EMBL/GenBank/DDBJ databases">
        <title>'Lichenibacterium ramalinii' gen. nov. sp. nov., 'Lichenibacterium minor' gen. nov. sp. nov.</title>
        <authorList>
            <person name="Pankratov T."/>
        </authorList>
    </citation>
    <scope>NUCLEOTIDE SEQUENCE [LARGE SCALE GENOMIC DNA]</scope>
    <source>
        <strain evidence="2 3">RmlP001</strain>
    </source>
</reference>
<keyword evidence="3" id="KW-1185">Reference proteome</keyword>
<reference evidence="2 3" key="1">
    <citation type="submission" date="2018-09" db="EMBL/GenBank/DDBJ databases">
        <authorList>
            <person name="Grouzdev D.S."/>
            <person name="Krutkina M.S."/>
        </authorList>
    </citation>
    <scope>NUCLEOTIDE SEQUENCE [LARGE SCALE GENOMIC DNA]</scope>
    <source>
        <strain evidence="2 3">RmlP001</strain>
    </source>
</reference>
<dbReference type="Proteomes" id="UP000289411">
    <property type="component" value="Unassembled WGS sequence"/>
</dbReference>